<organism evidence="1 2">
    <name type="scientific">Lotharella oceanica</name>
    <dbReference type="NCBI Taxonomy" id="641309"/>
    <lineage>
        <taxon>Eukaryota</taxon>
        <taxon>Sar</taxon>
        <taxon>Rhizaria</taxon>
        <taxon>Cercozoa</taxon>
        <taxon>Chlorarachniophyceae</taxon>
        <taxon>Lotharella</taxon>
    </lineage>
</organism>
<keyword evidence="1" id="KW-0542">Nucleomorph</keyword>
<dbReference type="AlphaFoldDB" id="A0A060DG71"/>
<proteinExistence type="predicted"/>
<gene>
    <name evidence="1" type="ORF">M951_chr283</name>
</gene>
<sequence length="171" mass="20812">MARNQEKAQALLNKFASFKKKMKYKNKKNLIIEKKKKFYLFEIYKKSKHKMKSLISILQLIHLNTNFEKKKKLLKYFNLEIQNLKNIKKFQPNESNDLYNLSLEYNIQNLFNDTHFNNKFFYKTSITLFNNLSYNYIINLSKTSINMLKISFVKKYTIIYNIILYKQKKMV</sequence>
<dbReference type="Proteomes" id="UP000243670">
    <property type="component" value="Nucleomorph 2"/>
</dbReference>
<evidence type="ECO:0000313" key="2">
    <source>
        <dbReference type="Proteomes" id="UP000243670"/>
    </source>
</evidence>
<name>A0A060DG71_9EUKA</name>
<accession>A0A060DG71</accession>
<dbReference type="EMBL" id="CP006628">
    <property type="protein sequence ID" value="AIB09783.1"/>
    <property type="molecule type" value="Genomic_DNA"/>
</dbReference>
<geneLocation type="nucleomorph" evidence="1"/>
<reference evidence="1 2" key="1">
    <citation type="journal article" date="2014" name="BMC Genomics">
        <title>Nucleomorph and plastid genome sequences of the chlorarachniophyte Lotharella oceanica: convergent reductive evolution and frequent recombination in nucleomorph-bearing algae.</title>
        <authorList>
            <person name="Tanifuji G."/>
            <person name="Onodera N.T."/>
            <person name="Brown M.W."/>
            <person name="Curtis B.A."/>
            <person name="Roger A.J."/>
            <person name="Ka-Shu Wong G."/>
            <person name="Melkonian M."/>
            <person name="Archibald J.M."/>
        </authorList>
    </citation>
    <scope>NUCLEOTIDE SEQUENCE [LARGE SCALE GENOMIC DNA]</scope>
    <source>
        <strain evidence="1 2">CCMP622</strain>
    </source>
</reference>
<protein>
    <submittedName>
        <fullName evidence="1">Uncharacterized protein</fullName>
    </submittedName>
</protein>
<evidence type="ECO:0000313" key="1">
    <source>
        <dbReference type="EMBL" id="AIB09783.1"/>
    </source>
</evidence>